<organism evidence="1 2">
    <name type="scientific">Rufibacter quisquiliarum</name>
    <dbReference type="NCBI Taxonomy" id="1549639"/>
    <lineage>
        <taxon>Bacteria</taxon>
        <taxon>Pseudomonadati</taxon>
        <taxon>Bacteroidota</taxon>
        <taxon>Cytophagia</taxon>
        <taxon>Cytophagales</taxon>
        <taxon>Hymenobacteraceae</taxon>
        <taxon>Rufibacter</taxon>
    </lineage>
</organism>
<reference evidence="1 2" key="1">
    <citation type="submission" date="2020-08" db="EMBL/GenBank/DDBJ databases">
        <title>Genomic Encyclopedia of Type Strains, Phase IV (KMG-IV): sequencing the most valuable type-strain genomes for metagenomic binning, comparative biology and taxonomic classification.</title>
        <authorList>
            <person name="Goeker M."/>
        </authorList>
    </citation>
    <scope>NUCLEOTIDE SEQUENCE [LARGE SCALE GENOMIC DNA]</scope>
    <source>
        <strain evidence="1 2">DSM 29854</strain>
    </source>
</reference>
<evidence type="ECO:0000313" key="1">
    <source>
        <dbReference type="EMBL" id="MBA9079915.1"/>
    </source>
</evidence>
<dbReference type="EMBL" id="JACJIQ010000047">
    <property type="protein sequence ID" value="MBA9079915.1"/>
    <property type="molecule type" value="Genomic_DNA"/>
</dbReference>
<gene>
    <name evidence="1" type="ORF">FHS90_004661</name>
</gene>
<evidence type="ECO:0000313" key="2">
    <source>
        <dbReference type="Proteomes" id="UP000563094"/>
    </source>
</evidence>
<dbReference type="RefSeq" id="WP_182514624.1">
    <property type="nucleotide sequence ID" value="NZ_JACJIQ010000047.1"/>
</dbReference>
<name>A0A839GWT4_9BACT</name>
<protein>
    <submittedName>
        <fullName evidence="1">Uncharacterized protein</fullName>
    </submittedName>
</protein>
<comment type="caution">
    <text evidence="1">The sequence shown here is derived from an EMBL/GenBank/DDBJ whole genome shotgun (WGS) entry which is preliminary data.</text>
</comment>
<dbReference type="AlphaFoldDB" id="A0A839GWT4"/>
<dbReference type="Proteomes" id="UP000563094">
    <property type="component" value="Unassembled WGS sequence"/>
</dbReference>
<accession>A0A839GWT4</accession>
<sequence>MKSYILKDKTIWLSENHIEYNGTKLIRRNIYDWHYYLWYVNGSGSAELKFKSPEGEIDISLNVNSFIFTSKASNNAIQQIEELMNKVLDNNIVQNFLIYAANKIKNEGKFKIAGVRFYNDKISCGLLFPLEVSYKNASITTSRFETTRSNKTGVYLNDGANDKETKISSHLPGTDIQKLNILVQYLPQFLN</sequence>
<keyword evidence="2" id="KW-1185">Reference proteome</keyword>
<proteinExistence type="predicted"/>